<dbReference type="SUPFAM" id="SSF53098">
    <property type="entry name" value="Ribonuclease H-like"/>
    <property type="match status" value="1"/>
</dbReference>
<dbReference type="GO" id="GO:0003676">
    <property type="term" value="F:nucleic acid binding"/>
    <property type="evidence" value="ECO:0007669"/>
    <property type="project" value="InterPro"/>
</dbReference>
<evidence type="ECO:0000313" key="3">
    <source>
        <dbReference type="Proteomes" id="UP000306980"/>
    </source>
</evidence>
<gene>
    <name evidence="2" type="ORF">FFL34_11340</name>
</gene>
<organism evidence="2 3">
    <name type="scientific">Lentibacillus cibarius</name>
    <dbReference type="NCBI Taxonomy" id="2583219"/>
    <lineage>
        <taxon>Bacteria</taxon>
        <taxon>Bacillati</taxon>
        <taxon>Bacillota</taxon>
        <taxon>Bacilli</taxon>
        <taxon>Bacillales</taxon>
        <taxon>Bacillaceae</taxon>
        <taxon>Lentibacillus</taxon>
    </lineage>
</organism>
<dbReference type="Proteomes" id="UP000306980">
    <property type="component" value="Unassembled WGS sequence"/>
</dbReference>
<dbReference type="EMBL" id="VCIA01000001">
    <property type="protein sequence ID" value="TMN22624.1"/>
    <property type="molecule type" value="Genomic_DNA"/>
</dbReference>
<dbReference type="GO" id="GO:0015074">
    <property type="term" value="P:DNA integration"/>
    <property type="evidence" value="ECO:0007669"/>
    <property type="project" value="InterPro"/>
</dbReference>
<dbReference type="RefSeq" id="WP_138603528.1">
    <property type="nucleotide sequence ID" value="NZ_VCIA01000001.1"/>
</dbReference>
<dbReference type="PANTHER" id="PTHR35004:SF6">
    <property type="entry name" value="TRANSPOSASE"/>
    <property type="match status" value="1"/>
</dbReference>
<dbReference type="Gene3D" id="3.30.420.10">
    <property type="entry name" value="Ribonuclease H-like superfamily/Ribonuclease H"/>
    <property type="match status" value="1"/>
</dbReference>
<sequence>MAVWEAGTKTRSKKLDPYHNDILSWLKEHTDMSAAQVFDWLQEKYGYTGVAESTVRNYVRDLRQHYHLPKVLTVRQYEAVPDPPMGKQMQVDFGETRQQTTKGEEVKLYFISFVLSHSRYKVVIWLDRPFTTKDVLWAHEKTFEVLGGMPEEIVFDQDRLILVNENGGDLIYTAAFQSYQEERGFNVYMCRGADPESKGRIENVVGFVKKSFAKHRIFDNIDKWNEACQAWIDRTGNGKVHNTTKKRPNAVFQLEKKHLRPIHKKSTIFHQDSSSITVTVRKDNTIPHKVCVNLFSMWLSHQYIWHSIFVHVFRLPRCRLVACMFSSRSKTRNLTKTCRVLPKTLHQVSYR</sequence>
<dbReference type="InterPro" id="IPR001584">
    <property type="entry name" value="Integrase_cat-core"/>
</dbReference>
<evidence type="ECO:0000313" key="2">
    <source>
        <dbReference type="EMBL" id="TMN22624.1"/>
    </source>
</evidence>
<dbReference type="InterPro" id="IPR012337">
    <property type="entry name" value="RNaseH-like_sf"/>
</dbReference>
<dbReference type="NCBIfam" id="NF033546">
    <property type="entry name" value="transpos_IS21"/>
    <property type="match status" value="1"/>
</dbReference>
<accession>A0A5S3QL12</accession>
<dbReference type="PANTHER" id="PTHR35004">
    <property type="entry name" value="TRANSPOSASE RV3428C-RELATED"/>
    <property type="match status" value="1"/>
</dbReference>
<feature type="domain" description="Integrase catalytic" evidence="1">
    <location>
        <begin position="80"/>
        <end position="256"/>
    </location>
</feature>
<dbReference type="AlphaFoldDB" id="A0A5S3QL12"/>
<dbReference type="InterPro" id="IPR036397">
    <property type="entry name" value="RNaseH_sf"/>
</dbReference>
<protein>
    <submittedName>
        <fullName evidence="2">IS21 family transposase</fullName>
    </submittedName>
</protein>
<dbReference type="PROSITE" id="PS50994">
    <property type="entry name" value="INTEGRASE"/>
    <property type="match status" value="1"/>
</dbReference>
<evidence type="ECO:0000259" key="1">
    <source>
        <dbReference type="PROSITE" id="PS50994"/>
    </source>
</evidence>
<comment type="caution">
    <text evidence="2">The sequence shown here is derived from an EMBL/GenBank/DDBJ whole genome shotgun (WGS) entry which is preliminary data.</text>
</comment>
<reference evidence="2 3" key="1">
    <citation type="submission" date="2019-05" db="EMBL/GenBank/DDBJ databases">
        <title>Genomic analysis of Lentibacillus sp. NKC220-2.</title>
        <authorList>
            <person name="Oh Y.J."/>
        </authorList>
    </citation>
    <scope>NUCLEOTIDE SEQUENCE [LARGE SCALE GENOMIC DNA]</scope>
    <source>
        <strain evidence="2 3">NKC220-2</strain>
    </source>
</reference>
<proteinExistence type="predicted"/>
<dbReference type="OrthoDB" id="92877at2"/>
<name>A0A5S3QL12_9BACI</name>